<reference evidence="2" key="2">
    <citation type="journal article" date="2015" name="Data Brief">
        <title>Shoot transcriptome of the giant reed, Arundo donax.</title>
        <authorList>
            <person name="Barrero R.A."/>
            <person name="Guerrero F.D."/>
            <person name="Moolhuijzen P."/>
            <person name="Goolsby J.A."/>
            <person name="Tidwell J."/>
            <person name="Bellgard S.E."/>
            <person name="Bellgard M.I."/>
        </authorList>
    </citation>
    <scope>NUCLEOTIDE SEQUENCE</scope>
    <source>
        <tissue evidence="2">Shoot tissue taken approximately 20 cm above the soil surface</tissue>
    </source>
</reference>
<sequence>MIIPATGQRTKIRKRPMKKGTDPLRFAFFVKSCHIDCQPSSKPTPAKKKILPRANKPLSKKRITPRNENRMPNPTRPMPISSYETWGMIRDY</sequence>
<dbReference type="AlphaFoldDB" id="A0A0A8XWF9"/>
<dbReference type="EMBL" id="GBRH01279704">
    <property type="protein sequence ID" value="JAD18191.1"/>
    <property type="molecule type" value="Transcribed_RNA"/>
</dbReference>
<name>A0A0A8XWF9_ARUDO</name>
<reference evidence="2" key="1">
    <citation type="submission" date="2014-09" db="EMBL/GenBank/DDBJ databases">
        <authorList>
            <person name="Magalhaes I.L.F."/>
            <person name="Oliveira U."/>
            <person name="Santos F.R."/>
            <person name="Vidigal T.H.D.A."/>
            <person name="Brescovit A.D."/>
            <person name="Santos A.J."/>
        </authorList>
    </citation>
    <scope>NUCLEOTIDE SEQUENCE</scope>
    <source>
        <tissue evidence="2">Shoot tissue taken approximately 20 cm above the soil surface</tissue>
    </source>
</reference>
<organism evidence="2">
    <name type="scientific">Arundo donax</name>
    <name type="common">Giant reed</name>
    <name type="synonym">Donax arundinaceus</name>
    <dbReference type="NCBI Taxonomy" id="35708"/>
    <lineage>
        <taxon>Eukaryota</taxon>
        <taxon>Viridiplantae</taxon>
        <taxon>Streptophyta</taxon>
        <taxon>Embryophyta</taxon>
        <taxon>Tracheophyta</taxon>
        <taxon>Spermatophyta</taxon>
        <taxon>Magnoliopsida</taxon>
        <taxon>Liliopsida</taxon>
        <taxon>Poales</taxon>
        <taxon>Poaceae</taxon>
        <taxon>PACMAD clade</taxon>
        <taxon>Arundinoideae</taxon>
        <taxon>Arundineae</taxon>
        <taxon>Arundo</taxon>
    </lineage>
</organism>
<protein>
    <submittedName>
        <fullName evidence="2">Uncharacterized protein</fullName>
    </submittedName>
</protein>
<proteinExistence type="predicted"/>
<accession>A0A0A8XWF9</accession>
<evidence type="ECO:0000313" key="2">
    <source>
        <dbReference type="EMBL" id="JAD18191.1"/>
    </source>
</evidence>
<evidence type="ECO:0000256" key="1">
    <source>
        <dbReference type="SAM" id="MobiDB-lite"/>
    </source>
</evidence>
<feature type="region of interest" description="Disordered" evidence="1">
    <location>
        <begin position="39"/>
        <end position="80"/>
    </location>
</feature>